<feature type="domain" description="Methyltransferase FkbM" evidence="1">
    <location>
        <begin position="92"/>
        <end position="245"/>
    </location>
</feature>
<dbReference type="PANTHER" id="PTHR34203:SF13">
    <property type="entry name" value="EXPRESSED PROTEIN"/>
    <property type="match status" value="1"/>
</dbReference>
<organism evidence="2">
    <name type="scientific">marine metagenome</name>
    <dbReference type="NCBI Taxonomy" id="408172"/>
    <lineage>
        <taxon>unclassified sequences</taxon>
        <taxon>metagenomes</taxon>
        <taxon>ecological metagenomes</taxon>
    </lineage>
</organism>
<proteinExistence type="predicted"/>
<dbReference type="PANTHER" id="PTHR34203">
    <property type="entry name" value="METHYLTRANSFERASE, FKBM FAMILY PROTEIN"/>
    <property type="match status" value="1"/>
</dbReference>
<protein>
    <recommendedName>
        <fullName evidence="1">Methyltransferase FkbM domain-containing protein</fullName>
    </recommendedName>
</protein>
<dbReference type="EMBL" id="UINC01005385">
    <property type="protein sequence ID" value="SVA20999.1"/>
    <property type="molecule type" value="Genomic_DNA"/>
</dbReference>
<dbReference type="InterPro" id="IPR052514">
    <property type="entry name" value="SAM-dependent_MTase"/>
</dbReference>
<evidence type="ECO:0000259" key="1">
    <source>
        <dbReference type="Pfam" id="PF05050"/>
    </source>
</evidence>
<dbReference type="Gene3D" id="3.40.50.150">
    <property type="entry name" value="Vaccinia Virus protein VP39"/>
    <property type="match status" value="1"/>
</dbReference>
<name>A0A381TYS6_9ZZZZ</name>
<evidence type="ECO:0000313" key="2">
    <source>
        <dbReference type="EMBL" id="SVA20999.1"/>
    </source>
</evidence>
<gene>
    <name evidence="2" type="ORF">METZ01_LOCUS73853</name>
</gene>
<sequence length="297" mass="31966">MSTGPESISLPLAHRVARRLAAGGLVGASWYWRVARLLATVPPAGVVVLSDGTPIVHDPTDWTCRMSYEGTYEREILRLLPELLSDGDAMVDVGANVGILGARAARLVGESGRVVAVEPSPRCLEDLRRVVDGMSNVTIVEAALGPERGTVRLTGWDNPDHRGLGTAVDGHRSGIEENWYEGTAVVVPQLRLADVLDEHLPGREVALLKVDVEGYEPAVLAGAPALFDEGRVRAAILEVTPDVDAGWAGDLIAAADRYDAFAIGERGRVVRRTDLLRVAPAEAVSRSAQWNLLLRRR</sequence>
<dbReference type="NCBIfam" id="TIGR01444">
    <property type="entry name" value="fkbM_fam"/>
    <property type="match status" value="1"/>
</dbReference>
<dbReference type="SUPFAM" id="SSF53335">
    <property type="entry name" value="S-adenosyl-L-methionine-dependent methyltransferases"/>
    <property type="match status" value="1"/>
</dbReference>
<dbReference type="InterPro" id="IPR006342">
    <property type="entry name" value="FkbM_mtfrase"/>
</dbReference>
<dbReference type="AlphaFoldDB" id="A0A381TYS6"/>
<dbReference type="Pfam" id="PF05050">
    <property type="entry name" value="Methyltransf_21"/>
    <property type="match status" value="1"/>
</dbReference>
<dbReference type="InterPro" id="IPR029063">
    <property type="entry name" value="SAM-dependent_MTases_sf"/>
</dbReference>
<reference evidence="2" key="1">
    <citation type="submission" date="2018-05" db="EMBL/GenBank/DDBJ databases">
        <authorList>
            <person name="Lanie J.A."/>
            <person name="Ng W.-L."/>
            <person name="Kazmierczak K.M."/>
            <person name="Andrzejewski T.M."/>
            <person name="Davidsen T.M."/>
            <person name="Wayne K.J."/>
            <person name="Tettelin H."/>
            <person name="Glass J.I."/>
            <person name="Rusch D."/>
            <person name="Podicherti R."/>
            <person name="Tsui H.-C.T."/>
            <person name="Winkler M.E."/>
        </authorList>
    </citation>
    <scope>NUCLEOTIDE SEQUENCE</scope>
</reference>
<accession>A0A381TYS6</accession>